<evidence type="ECO:0000313" key="2">
    <source>
        <dbReference type="EMBL" id="CAK9024193.1"/>
    </source>
</evidence>
<protein>
    <recommendedName>
        <fullName evidence="1">Beta-lactamase-related domain-containing protein</fullName>
    </recommendedName>
</protein>
<keyword evidence="3" id="KW-1185">Reference proteome</keyword>
<name>A0ABP0KBL1_9DINO</name>
<feature type="non-terminal residue" evidence="2">
    <location>
        <position position="1"/>
    </location>
</feature>
<dbReference type="Pfam" id="PF00144">
    <property type="entry name" value="Beta-lactamase"/>
    <property type="match status" value="1"/>
</dbReference>
<dbReference type="PANTHER" id="PTHR43283">
    <property type="entry name" value="BETA-LACTAMASE-RELATED"/>
    <property type="match status" value="1"/>
</dbReference>
<feature type="domain" description="Beta-lactamase-related" evidence="1">
    <location>
        <begin position="45"/>
        <end position="373"/>
    </location>
</feature>
<evidence type="ECO:0000313" key="3">
    <source>
        <dbReference type="Proteomes" id="UP001642484"/>
    </source>
</evidence>
<dbReference type="InterPro" id="IPR001466">
    <property type="entry name" value="Beta-lactam-related"/>
</dbReference>
<organism evidence="2 3">
    <name type="scientific">Durusdinium trenchii</name>
    <dbReference type="NCBI Taxonomy" id="1381693"/>
    <lineage>
        <taxon>Eukaryota</taxon>
        <taxon>Sar</taxon>
        <taxon>Alveolata</taxon>
        <taxon>Dinophyceae</taxon>
        <taxon>Suessiales</taxon>
        <taxon>Symbiodiniaceae</taxon>
        <taxon>Durusdinium</taxon>
    </lineage>
</organism>
<dbReference type="Proteomes" id="UP001642484">
    <property type="component" value="Unassembled WGS sequence"/>
</dbReference>
<dbReference type="InterPro" id="IPR012338">
    <property type="entry name" value="Beta-lactam/transpept-like"/>
</dbReference>
<proteinExistence type="predicted"/>
<dbReference type="InterPro" id="IPR050789">
    <property type="entry name" value="Diverse_Enzym_Activities"/>
</dbReference>
<dbReference type="EMBL" id="CAXAMN010008158">
    <property type="protein sequence ID" value="CAK9024193.1"/>
    <property type="molecule type" value="Genomic_DNA"/>
</dbReference>
<reference evidence="2 3" key="1">
    <citation type="submission" date="2024-02" db="EMBL/GenBank/DDBJ databases">
        <authorList>
            <person name="Chen Y."/>
            <person name="Shah S."/>
            <person name="Dougan E. K."/>
            <person name="Thang M."/>
            <person name="Chan C."/>
        </authorList>
    </citation>
    <scope>NUCLEOTIDE SEQUENCE [LARGE SCALE GENOMIC DNA]</scope>
</reference>
<accession>A0ABP0KBL1</accession>
<comment type="caution">
    <text evidence="2">The sequence shown here is derived from an EMBL/GenBank/DDBJ whole genome shotgun (WGS) entry which is preliminary data.</text>
</comment>
<gene>
    <name evidence="2" type="ORF">CCMP2556_LOCUS15532</name>
</gene>
<evidence type="ECO:0000259" key="1">
    <source>
        <dbReference type="Pfam" id="PF00144"/>
    </source>
</evidence>
<sequence length="450" mass="50753">LKESTAMTQKLSLPNLPPCDPETLGFDKETLETHSAANARQIAMGYMPGVAECAVKDNKLVYVDIRGYQDKERRAPMTQKSLFRCHSMTKPITAVAFMILWEEGKLALDDPVHKYIPAFKNMKVSKGGRLVDSKRPMTLRHLVTHTSGLGYGPSRERKTEKLEDGPYLSLVKRIDAGVISNLKSFCDELATFPLQFHPGDRWEYSMGLDVLGRVLEVVSGTPLDKLFRQRIFRKMGMKDTAFCVSPRKAHRQLTAYYVTKVRSKNRKTKLPNNFFSRRADGIHPQMSAWVRGRSLRVLSGGGICGSFAGGLLSSLRDQTIFCDVLLNGGYARTTGCQVLKPATVRLLCRDWLRMKAVSNKQHLRGWGMGRDVGWCPVGHWMPKARLMFMGGITTSWSISFATKQFQVSMTSSSCDADVHNWDDRKDDLCGAVEHAEKVWQRKRRRIVQSG</sequence>
<dbReference type="SUPFAM" id="SSF56601">
    <property type="entry name" value="beta-lactamase/transpeptidase-like"/>
    <property type="match status" value="1"/>
</dbReference>
<dbReference type="PANTHER" id="PTHR43283:SF3">
    <property type="entry name" value="BETA-LACTAMASE FAMILY PROTEIN (AFU_ORTHOLOGUE AFUA_5G07500)"/>
    <property type="match status" value="1"/>
</dbReference>
<dbReference type="Gene3D" id="3.40.710.10">
    <property type="entry name" value="DD-peptidase/beta-lactamase superfamily"/>
    <property type="match status" value="1"/>
</dbReference>